<accession>W4K3C3</accession>
<dbReference type="RefSeq" id="XP_009547089.1">
    <property type="nucleotide sequence ID" value="XM_009548794.1"/>
</dbReference>
<evidence type="ECO:0000313" key="3">
    <source>
        <dbReference type="Proteomes" id="UP000030671"/>
    </source>
</evidence>
<sequence length="87" mass="9926">MRMLACRCSSVRRKLAGKSRTLGRTWYPQRPAFLARQTCLTSRPCAFLKIEMFFSLISVPSLSMLFIGVGTYCIDTRRLTVCLICLI</sequence>
<feature type="transmembrane region" description="Helical" evidence="1">
    <location>
        <begin position="52"/>
        <end position="74"/>
    </location>
</feature>
<reference evidence="2 3" key="1">
    <citation type="journal article" date="2012" name="New Phytol.">
        <title>Insight into trade-off between wood decay and parasitism from the genome of a fungal forest pathogen.</title>
        <authorList>
            <person name="Olson A."/>
            <person name="Aerts A."/>
            <person name="Asiegbu F."/>
            <person name="Belbahri L."/>
            <person name="Bouzid O."/>
            <person name="Broberg A."/>
            <person name="Canback B."/>
            <person name="Coutinho P.M."/>
            <person name="Cullen D."/>
            <person name="Dalman K."/>
            <person name="Deflorio G."/>
            <person name="van Diepen L.T."/>
            <person name="Dunand C."/>
            <person name="Duplessis S."/>
            <person name="Durling M."/>
            <person name="Gonthier P."/>
            <person name="Grimwood J."/>
            <person name="Fossdal C.G."/>
            <person name="Hansson D."/>
            <person name="Henrissat B."/>
            <person name="Hietala A."/>
            <person name="Himmelstrand K."/>
            <person name="Hoffmeister D."/>
            <person name="Hogberg N."/>
            <person name="James T.Y."/>
            <person name="Karlsson M."/>
            <person name="Kohler A."/>
            <person name="Kues U."/>
            <person name="Lee Y.H."/>
            <person name="Lin Y.C."/>
            <person name="Lind M."/>
            <person name="Lindquist E."/>
            <person name="Lombard V."/>
            <person name="Lucas S."/>
            <person name="Lunden K."/>
            <person name="Morin E."/>
            <person name="Murat C."/>
            <person name="Park J."/>
            <person name="Raffaello T."/>
            <person name="Rouze P."/>
            <person name="Salamov A."/>
            <person name="Schmutz J."/>
            <person name="Solheim H."/>
            <person name="Stahlberg J."/>
            <person name="Velez H."/>
            <person name="de Vries R.P."/>
            <person name="Wiebenga A."/>
            <person name="Woodward S."/>
            <person name="Yakovlev I."/>
            <person name="Garbelotto M."/>
            <person name="Martin F."/>
            <person name="Grigoriev I.V."/>
            <person name="Stenlid J."/>
        </authorList>
    </citation>
    <scope>NUCLEOTIDE SEQUENCE [LARGE SCALE GENOMIC DNA]</scope>
    <source>
        <strain evidence="2 3">TC 32-1</strain>
    </source>
</reference>
<dbReference type="KEGG" id="hir:HETIRDRAFT_434497"/>
<keyword evidence="1" id="KW-0472">Membrane</keyword>
<keyword evidence="1" id="KW-1133">Transmembrane helix</keyword>
<evidence type="ECO:0000313" key="2">
    <source>
        <dbReference type="EMBL" id="ETW80323.1"/>
    </source>
</evidence>
<keyword evidence="3" id="KW-1185">Reference proteome</keyword>
<proteinExistence type="predicted"/>
<evidence type="ECO:0000256" key="1">
    <source>
        <dbReference type="SAM" id="Phobius"/>
    </source>
</evidence>
<dbReference type="HOGENOM" id="CLU_2483623_0_0_1"/>
<name>W4K3C3_HETIT</name>
<gene>
    <name evidence="2" type="ORF">HETIRDRAFT_434497</name>
</gene>
<protein>
    <submittedName>
        <fullName evidence="2">Uncharacterized protein</fullName>
    </submittedName>
</protein>
<dbReference type="AlphaFoldDB" id="W4K3C3"/>
<dbReference type="EMBL" id="KI925459">
    <property type="protein sequence ID" value="ETW80323.1"/>
    <property type="molecule type" value="Genomic_DNA"/>
</dbReference>
<organism evidence="2 3">
    <name type="scientific">Heterobasidion irregulare (strain TC 32-1)</name>
    <dbReference type="NCBI Taxonomy" id="747525"/>
    <lineage>
        <taxon>Eukaryota</taxon>
        <taxon>Fungi</taxon>
        <taxon>Dikarya</taxon>
        <taxon>Basidiomycota</taxon>
        <taxon>Agaricomycotina</taxon>
        <taxon>Agaricomycetes</taxon>
        <taxon>Russulales</taxon>
        <taxon>Bondarzewiaceae</taxon>
        <taxon>Heterobasidion</taxon>
        <taxon>Heterobasidion annosum species complex</taxon>
    </lineage>
</organism>
<dbReference type="InParanoid" id="W4K3C3"/>
<dbReference type="Proteomes" id="UP000030671">
    <property type="component" value="Unassembled WGS sequence"/>
</dbReference>
<dbReference type="GeneID" id="20674751"/>
<keyword evidence="1" id="KW-0812">Transmembrane</keyword>